<keyword evidence="3" id="KW-0732">Signal</keyword>
<proteinExistence type="inferred from homology"/>
<dbReference type="InParanoid" id="A0A151GXJ4"/>
<feature type="chain" id="PRO_5007581108" evidence="3">
    <location>
        <begin position="17"/>
        <end position="436"/>
    </location>
</feature>
<evidence type="ECO:0000256" key="1">
    <source>
        <dbReference type="ARBA" id="ARBA00007673"/>
    </source>
</evidence>
<evidence type="ECO:0000313" key="5">
    <source>
        <dbReference type="Proteomes" id="UP000076580"/>
    </source>
</evidence>
<evidence type="ECO:0000256" key="3">
    <source>
        <dbReference type="SAM" id="SignalP"/>
    </source>
</evidence>
<dbReference type="SUPFAM" id="SSF54506">
    <property type="entry name" value="Diaminopimelate epimerase-like"/>
    <property type="match status" value="2"/>
</dbReference>
<comment type="caution">
    <text evidence="4">The sequence shown here is derived from an EMBL/GenBank/DDBJ whole genome shotgun (WGS) entry which is preliminary data.</text>
</comment>
<organism evidence="4 5">
    <name type="scientific">Drechmeria coniospora</name>
    <name type="common">Nematophagous fungus</name>
    <name type="synonym">Meria coniospora</name>
    <dbReference type="NCBI Taxonomy" id="98403"/>
    <lineage>
        <taxon>Eukaryota</taxon>
        <taxon>Fungi</taxon>
        <taxon>Dikarya</taxon>
        <taxon>Ascomycota</taxon>
        <taxon>Pezizomycotina</taxon>
        <taxon>Sordariomycetes</taxon>
        <taxon>Hypocreomycetidae</taxon>
        <taxon>Hypocreales</taxon>
        <taxon>Ophiocordycipitaceae</taxon>
        <taxon>Drechmeria</taxon>
    </lineage>
</organism>
<accession>A0A151GXJ4</accession>
<keyword evidence="5" id="KW-1185">Reference proteome</keyword>
<dbReference type="EMBL" id="LAYC01000001">
    <property type="protein sequence ID" value="KYK61791.1"/>
    <property type="molecule type" value="Genomic_DNA"/>
</dbReference>
<dbReference type="PANTHER" id="PTHR43709">
    <property type="entry name" value="ACONITATE ISOMERASE-RELATED"/>
    <property type="match status" value="1"/>
</dbReference>
<dbReference type="Proteomes" id="UP000076580">
    <property type="component" value="Chromosome 01"/>
</dbReference>
<dbReference type="PANTHER" id="PTHR43709:SF2">
    <property type="entry name" value="DUF453 DOMAIN PROTEIN (AFU_ORTHOLOGUE AFUA_6G00360)"/>
    <property type="match status" value="1"/>
</dbReference>
<dbReference type="Gene3D" id="3.10.310.10">
    <property type="entry name" value="Diaminopimelate Epimerase, Chain A, domain 1"/>
    <property type="match status" value="2"/>
</dbReference>
<dbReference type="RefSeq" id="XP_040661143.1">
    <property type="nucleotide sequence ID" value="XM_040800260.1"/>
</dbReference>
<gene>
    <name evidence="4" type="ORF">DCS_02935</name>
</gene>
<keyword evidence="2" id="KW-0413">Isomerase</keyword>
<dbReference type="GeneID" id="63715578"/>
<dbReference type="Pfam" id="PF04303">
    <property type="entry name" value="PrpF"/>
    <property type="match status" value="1"/>
</dbReference>
<reference evidence="4 5" key="1">
    <citation type="journal article" date="2016" name="Sci. Rep.">
        <title>Insights into Adaptations to a Near-Obligate Nematode Endoparasitic Lifestyle from the Finished Genome of Drechmeria coniospora.</title>
        <authorList>
            <person name="Zhang L."/>
            <person name="Zhou Z."/>
            <person name="Guo Q."/>
            <person name="Fokkens L."/>
            <person name="Miskei M."/>
            <person name="Pocsi I."/>
            <person name="Zhang W."/>
            <person name="Chen M."/>
            <person name="Wang L."/>
            <person name="Sun Y."/>
            <person name="Donzelli B.G."/>
            <person name="Gibson D.M."/>
            <person name="Nelson D.R."/>
            <person name="Luo J.G."/>
            <person name="Rep M."/>
            <person name="Liu H."/>
            <person name="Yang S."/>
            <person name="Wang J."/>
            <person name="Krasnoff S.B."/>
            <person name="Xu Y."/>
            <person name="Molnar I."/>
            <person name="Lin M."/>
        </authorList>
    </citation>
    <scope>NUCLEOTIDE SEQUENCE [LARGE SCALE GENOMIC DNA]</scope>
    <source>
        <strain evidence="4 5">ARSEF 6962</strain>
    </source>
</reference>
<evidence type="ECO:0000313" key="4">
    <source>
        <dbReference type="EMBL" id="KYK61791.1"/>
    </source>
</evidence>
<comment type="similarity">
    <text evidence="1">Belongs to the PrpF family.</text>
</comment>
<protein>
    <submittedName>
        <fullName evidence="4">DUF453 domain-containing protein</fullName>
    </submittedName>
</protein>
<sequence length="436" mass="45856">MWVAYTLCSHVATATATCSLLVRTSPFSDAQPGMTAVALRLGARPRRLPFAFTSRAIHSRSFPAWFVRGGTSNGLVILRSDLPPEPRWPDVLPPAMGSPDPHFGRQLDGIGSGLSSTSKVIVLAPPSSADVDVDYTFVQVGIRDGRLDLAGNCGNMSAMVGPAAWDLALVPAARKSALVTADDDCGHRWAELRCLNTNTSKVVVSRFRIDGDPPSYAPRGDFAMDGVPGTNSPITLRFVDPTGAKTGAALPTGNTVDVLELPSGETVKASLIDVGNPGVFVSTQSLGLDPTEASSLTPSSIDTNAPLKAHLDTVRRVGASLMGLDPDTESVPKIVLLFPPADTPADVDIRCLAMSMGQPHKAMPLTLALCLAASAHIRGTLAAGLMMQRGKTVQRTLTLAHPSGRLPVGTVVNGGRIESAELLRTARVLMKGRVCY</sequence>
<evidence type="ECO:0000256" key="2">
    <source>
        <dbReference type="ARBA" id="ARBA00023235"/>
    </source>
</evidence>
<dbReference type="GO" id="GO:0016853">
    <property type="term" value="F:isomerase activity"/>
    <property type="evidence" value="ECO:0007669"/>
    <property type="project" value="UniProtKB-KW"/>
</dbReference>
<dbReference type="InterPro" id="IPR007400">
    <property type="entry name" value="PrpF-like"/>
</dbReference>
<feature type="signal peptide" evidence="3">
    <location>
        <begin position="1"/>
        <end position="16"/>
    </location>
</feature>
<dbReference type="AlphaFoldDB" id="A0A151GXJ4"/>
<name>A0A151GXJ4_DRECN</name>
<dbReference type="STRING" id="98403.A0A151GXJ4"/>